<dbReference type="GO" id="GO:0007157">
    <property type="term" value="P:heterophilic cell-cell adhesion via plasma membrane cell adhesion molecules"/>
    <property type="evidence" value="ECO:0007669"/>
    <property type="project" value="TreeGrafter"/>
</dbReference>
<evidence type="ECO:0000256" key="6">
    <source>
        <dbReference type="ARBA" id="ARBA00022536"/>
    </source>
</evidence>
<evidence type="ECO:0000256" key="10">
    <source>
        <dbReference type="ARBA" id="ARBA00022782"/>
    </source>
</evidence>
<evidence type="ECO:0000256" key="15">
    <source>
        <dbReference type="ARBA" id="ARBA00023157"/>
    </source>
</evidence>
<keyword evidence="12" id="KW-0832">Ubl conjugation</keyword>
<evidence type="ECO:0000313" key="21">
    <source>
        <dbReference type="Proteomes" id="UP001152795"/>
    </source>
</evidence>
<comment type="function">
    <text evidence="19">Putative Notch ligand involved in the mediation of Notch signaling.</text>
</comment>
<dbReference type="InterPro" id="IPR013032">
    <property type="entry name" value="EGF-like_CS"/>
</dbReference>
<keyword evidence="16" id="KW-0325">Glycoprotein</keyword>
<evidence type="ECO:0000256" key="7">
    <source>
        <dbReference type="ARBA" id="ARBA00022692"/>
    </source>
</evidence>
<dbReference type="GO" id="GO:0003008">
    <property type="term" value="P:system process"/>
    <property type="evidence" value="ECO:0007669"/>
    <property type="project" value="UniProtKB-ARBA"/>
</dbReference>
<protein>
    <recommendedName>
        <fullName evidence="19">Delta-like protein</fullName>
    </recommendedName>
</protein>
<evidence type="ECO:0000256" key="1">
    <source>
        <dbReference type="ARBA" id="ARBA00004251"/>
    </source>
</evidence>
<evidence type="ECO:0000256" key="14">
    <source>
        <dbReference type="ARBA" id="ARBA00023136"/>
    </source>
</evidence>
<feature type="disulfide bond" evidence="17">
    <location>
        <begin position="509"/>
        <end position="519"/>
    </location>
</feature>
<dbReference type="GO" id="GO:0005509">
    <property type="term" value="F:calcium ion binding"/>
    <property type="evidence" value="ECO:0007669"/>
    <property type="project" value="InterPro"/>
</dbReference>
<dbReference type="PROSITE" id="PS51051">
    <property type="entry name" value="DSL"/>
    <property type="match status" value="1"/>
</dbReference>
<dbReference type="FunFam" id="2.10.25.10:FF:000391">
    <property type="entry name" value="Weary, isoform C"/>
    <property type="match status" value="1"/>
</dbReference>
<dbReference type="SMART" id="SM00179">
    <property type="entry name" value="EGF_CA"/>
    <property type="match status" value="10"/>
</dbReference>
<evidence type="ECO:0000313" key="20">
    <source>
        <dbReference type="EMBL" id="CAB3990633.1"/>
    </source>
</evidence>
<dbReference type="InterPro" id="IPR000742">
    <property type="entry name" value="EGF"/>
</dbReference>
<dbReference type="OrthoDB" id="430340at2759"/>
<keyword evidence="10" id="KW-0221">Differentiation</keyword>
<dbReference type="GO" id="GO:0051240">
    <property type="term" value="P:positive regulation of multicellular organismal process"/>
    <property type="evidence" value="ECO:0007669"/>
    <property type="project" value="UniProtKB-ARBA"/>
</dbReference>
<sequence length="693" mass="76880">MEANKHVVSKHRLPISNAEPRGVLKVTFVNYVNPNKGDYNGGCCDPFPFYCDDCDTYFEICLQSTYTPVAKMDKCIKFVRTKMREDDNFKFDATFGSKGEKNPLEYHFDDSWQGTFSIYMEVWDNDGGNLFGVGSARDLIDKVYGKYQYLAAGSDSSRPRVYPKTLTGSRSGLGVFSPTSTAITLSLHCDPHYYDGYCSQYCKAQDSVAAGHYTCDSRGRKICRKGWQGTDCKEHKGVYMNSCRSQPCQHGGLCQNNGTSYYCQCAPGYHGNHCEKEIDLCVSAPCWHNATCVNYRTDFKCQCLPGFDGRLCQNDINECVSNNCANGAVCKDGINSYSCSCLAGYAGKYCTIDIDECSSSPCFPHGICKDGINNYTCSCLDGFRGRHCDENIDDCDPNPCEHNGNCTDGINDYTCSCVQGWVGKNCSSNRDECVGQPCRNNGTCHDSINDYNCSCAVGFTGKDCQININDCQPQPCQHNGVCVDGVNSFACLCKAGYSGTLCEVNIDDCKDSPCKHGQCHDGINQYHCACSVGYKGRNCDIEIDECLSSPCVNNATCIDEIGNFFCSCALGYEGRRCENRINYCKNVTCLYGGVCVNELAGYRCECREGYNGTLCENTPCTWQPCWHNASCTLNDNTIRGFECDCSELNYGFKYRYDGELCENDIDNCDPKYHHFDEGIGLTENGLDWTELSD</sequence>
<dbReference type="Pfam" id="PF01414">
    <property type="entry name" value="DSL"/>
    <property type="match status" value="1"/>
</dbReference>
<gene>
    <name evidence="20" type="ORF">PACLA_8A074651</name>
</gene>
<dbReference type="CDD" id="cd00054">
    <property type="entry name" value="EGF_CA"/>
    <property type="match status" value="10"/>
</dbReference>
<keyword evidence="13 19" id="KW-1133">Transmembrane helix</keyword>
<dbReference type="InterPro" id="IPR000152">
    <property type="entry name" value="EGF-type_Asp/Asn_hydroxyl_site"/>
</dbReference>
<feature type="disulfide bond" evidence="17">
    <location>
        <begin position="530"/>
        <end position="539"/>
    </location>
</feature>
<evidence type="ECO:0000256" key="9">
    <source>
        <dbReference type="ARBA" id="ARBA00022737"/>
    </source>
</evidence>
<dbReference type="FunFam" id="2.10.25.10:FF:000066">
    <property type="entry name" value="FAT atypical cadherin 4"/>
    <property type="match status" value="1"/>
</dbReference>
<dbReference type="SUPFAM" id="SSF57196">
    <property type="entry name" value="EGF/Laminin"/>
    <property type="match status" value="1"/>
</dbReference>
<dbReference type="GO" id="GO:0005886">
    <property type="term" value="C:plasma membrane"/>
    <property type="evidence" value="ECO:0007669"/>
    <property type="project" value="UniProtKB-SubCell"/>
</dbReference>
<dbReference type="EMBL" id="CACRXK020001696">
    <property type="protein sequence ID" value="CAB3990633.1"/>
    <property type="molecule type" value="Genomic_DNA"/>
</dbReference>
<dbReference type="GO" id="GO:0030154">
    <property type="term" value="P:cell differentiation"/>
    <property type="evidence" value="ECO:0007669"/>
    <property type="project" value="UniProtKB-KW"/>
</dbReference>
<dbReference type="InterPro" id="IPR011651">
    <property type="entry name" value="Notch_ligand_N"/>
</dbReference>
<feature type="disulfide bond" evidence="17">
    <location>
        <begin position="303"/>
        <end position="312"/>
    </location>
</feature>
<dbReference type="Gene3D" id="2.60.40.3510">
    <property type="match status" value="1"/>
</dbReference>
<reference evidence="20" key="1">
    <citation type="submission" date="2020-04" db="EMBL/GenBank/DDBJ databases">
        <authorList>
            <person name="Alioto T."/>
            <person name="Alioto T."/>
            <person name="Gomez Garrido J."/>
        </authorList>
    </citation>
    <scope>NUCLEOTIDE SEQUENCE</scope>
    <source>
        <strain evidence="20">A484AB</strain>
    </source>
</reference>
<dbReference type="GO" id="GO:0032991">
    <property type="term" value="C:protein-containing complex"/>
    <property type="evidence" value="ECO:0007669"/>
    <property type="project" value="TreeGrafter"/>
</dbReference>
<dbReference type="FunFam" id="2.10.25.10:FF:000143">
    <property type="entry name" value="Protein crumbs 1"/>
    <property type="match status" value="1"/>
</dbReference>
<dbReference type="Proteomes" id="UP001152795">
    <property type="component" value="Unassembled WGS sequence"/>
</dbReference>
<dbReference type="Pfam" id="PF00008">
    <property type="entry name" value="EGF"/>
    <property type="match status" value="9"/>
</dbReference>
<accession>A0A7D9DPE4</accession>
<feature type="disulfide bond" evidence="18">
    <location>
        <begin position="189"/>
        <end position="198"/>
    </location>
</feature>
<organism evidence="20 21">
    <name type="scientific">Paramuricea clavata</name>
    <name type="common">Red gorgonian</name>
    <name type="synonym">Violescent sea-whip</name>
    <dbReference type="NCBI Taxonomy" id="317549"/>
    <lineage>
        <taxon>Eukaryota</taxon>
        <taxon>Metazoa</taxon>
        <taxon>Cnidaria</taxon>
        <taxon>Anthozoa</taxon>
        <taxon>Octocorallia</taxon>
        <taxon>Malacalcyonacea</taxon>
        <taxon>Plexauridae</taxon>
        <taxon>Paramuricea</taxon>
    </lineage>
</organism>
<dbReference type="InterPro" id="IPR001774">
    <property type="entry name" value="DSL"/>
</dbReference>
<dbReference type="PROSITE" id="PS00022">
    <property type="entry name" value="EGF_1"/>
    <property type="match status" value="10"/>
</dbReference>
<feature type="disulfide bond" evidence="17">
    <location>
        <begin position="341"/>
        <end position="350"/>
    </location>
</feature>
<dbReference type="AlphaFoldDB" id="A0A7D9DPE4"/>
<dbReference type="PROSITE" id="PS00010">
    <property type="entry name" value="ASX_HYDROXYL"/>
    <property type="match status" value="10"/>
</dbReference>
<evidence type="ECO:0000256" key="8">
    <source>
        <dbReference type="ARBA" id="ARBA00022729"/>
    </source>
</evidence>
<feature type="disulfide bond" evidence="18">
    <location>
        <begin position="223"/>
        <end position="232"/>
    </location>
</feature>
<evidence type="ECO:0000256" key="16">
    <source>
        <dbReference type="ARBA" id="ARBA00023180"/>
    </source>
</evidence>
<dbReference type="PROSITE" id="PS01186">
    <property type="entry name" value="EGF_2"/>
    <property type="match status" value="10"/>
</dbReference>
<dbReference type="FunFam" id="2.10.25.10:FF:000122">
    <property type="entry name" value="Protein crumbs homolog 2"/>
    <property type="match status" value="3"/>
</dbReference>
<dbReference type="SMART" id="SM00051">
    <property type="entry name" value="DSL"/>
    <property type="match status" value="1"/>
</dbReference>
<dbReference type="GO" id="GO:0007219">
    <property type="term" value="P:Notch signaling pathway"/>
    <property type="evidence" value="ECO:0007669"/>
    <property type="project" value="InterPro"/>
</dbReference>
<dbReference type="PROSITE" id="PS01187">
    <property type="entry name" value="EGF_CA"/>
    <property type="match status" value="3"/>
</dbReference>
<dbReference type="PANTHER" id="PTHR24049">
    <property type="entry name" value="CRUMBS FAMILY MEMBER"/>
    <property type="match status" value="1"/>
</dbReference>
<keyword evidence="8 19" id="KW-0732">Signal</keyword>
<feature type="disulfide bond" evidence="17">
    <location>
        <begin position="379"/>
        <end position="388"/>
    </location>
</feature>
<keyword evidence="7 19" id="KW-0812">Transmembrane</keyword>
<comment type="caution">
    <text evidence="17">Lacks conserved residue(s) required for the propagation of feature annotation.</text>
</comment>
<name>A0A7D9DPE4_PARCT</name>
<evidence type="ECO:0000256" key="18">
    <source>
        <dbReference type="PROSITE-ProRule" id="PRU00377"/>
    </source>
</evidence>
<dbReference type="PROSITE" id="PS50026">
    <property type="entry name" value="EGF_3"/>
    <property type="match status" value="10"/>
</dbReference>
<feature type="disulfide bond" evidence="17">
    <location>
        <begin position="606"/>
        <end position="615"/>
    </location>
</feature>
<evidence type="ECO:0000256" key="4">
    <source>
        <dbReference type="ARBA" id="ARBA00022475"/>
    </source>
</evidence>
<dbReference type="InterPro" id="IPR001881">
    <property type="entry name" value="EGF-like_Ca-bd_dom"/>
</dbReference>
<evidence type="ECO:0000256" key="2">
    <source>
        <dbReference type="ARBA" id="ARBA00004613"/>
    </source>
</evidence>
<proteinExistence type="predicted"/>
<keyword evidence="14 19" id="KW-0472">Membrane</keyword>
<keyword evidence="11" id="KW-0106">Calcium</keyword>
<comment type="subcellular location">
    <subcellularLocation>
        <location evidence="1">Cell membrane</location>
        <topology evidence="1">Single-pass type I membrane protein</topology>
    </subcellularLocation>
    <subcellularLocation>
        <location evidence="19">Membrane</location>
        <topology evidence="19">Single-pass type I membrane protein</topology>
    </subcellularLocation>
    <subcellularLocation>
        <location evidence="2">Secreted</location>
    </subcellularLocation>
</comment>
<dbReference type="GO" id="GO:0045197">
    <property type="term" value="P:establishment or maintenance of epithelial cell apical/basal polarity"/>
    <property type="evidence" value="ECO:0007669"/>
    <property type="project" value="TreeGrafter"/>
</dbReference>
<dbReference type="InterPro" id="IPR009030">
    <property type="entry name" value="Growth_fac_rcpt_cys_sf"/>
</dbReference>
<dbReference type="GO" id="GO:0005576">
    <property type="term" value="C:extracellular region"/>
    <property type="evidence" value="ECO:0007669"/>
    <property type="project" value="UniProtKB-SubCell"/>
</dbReference>
<keyword evidence="9 19" id="KW-0677">Repeat</keyword>
<evidence type="ECO:0000256" key="5">
    <source>
        <dbReference type="ARBA" id="ARBA00022525"/>
    </source>
</evidence>
<feature type="disulfide bond" evidence="17">
    <location>
        <begin position="265"/>
        <end position="274"/>
    </location>
</feature>
<dbReference type="InterPro" id="IPR051022">
    <property type="entry name" value="Notch_Cell-Fate_Det"/>
</dbReference>
<keyword evidence="6 17" id="KW-0245">EGF-like domain</keyword>
<dbReference type="Pfam" id="PF12661">
    <property type="entry name" value="hEGF"/>
    <property type="match status" value="1"/>
</dbReference>
<evidence type="ECO:0000256" key="11">
    <source>
        <dbReference type="ARBA" id="ARBA00022837"/>
    </source>
</evidence>
<dbReference type="FunFam" id="2.10.25.10:FF:000004">
    <property type="entry name" value="Neurogenic locus notch 1"/>
    <property type="match status" value="1"/>
</dbReference>
<dbReference type="FunFam" id="2.10.25.10:FF:000053">
    <property type="entry name" value="Slit guidance ligand 2"/>
    <property type="match status" value="1"/>
</dbReference>
<evidence type="ECO:0000256" key="13">
    <source>
        <dbReference type="ARBA" id="ARBA00022989"/>
    </source>
</evidence>
<dbReference type="Pfam" id="PF07657">
    <property type="entry name" value="MNNL"/>
    <property type="match status" value="1"/>
</dbReference>
<feature type="disulfide bond" evidence="17">
    <location>
        <begin position="455"/>
        <end position="464"/>
    </location>
</feature>
<feature type="non-terminal residue" evidence="20">
    <location>
        <position position="1"/>
    </location>
</feature>
<feature type="disulfide bond" evidence="17">
    <location>
        <begin position="568"/>
        <end position="577"/>
    </location>
</feature>
<feature type="disulfide bond" evidence="17">
    <location>
        <begin position="417"/>
        <end position="426"/>
    </location>
</feature>
<keyword evidence="15 17" id="KW-1015">Disulfide bond</keyword>
<evidence type="ECO:0000256" key="3">
    <source>
        <dbReference type="ARBA" id="ARBA00022473"/>
    </source>
</evidence>
<evidence type="ECO:0000256" key="12">
    <source>
        <dbReference type="ARBA" id="ARBA00022843"/>
    </source>
</evidence>
<dbReference type="Gene3D" id="2.10.25.140">
    <property type="match status" value="1"/>
</dbReference>
<keyword evidence="3 19" id="KW-0217">Developmental protein</keyword>
<keyword evidence="21" id="KW-1185">Reference proteome</keyword>
<dbReference type="Gene3D" id="2.10.25.10">
    <property type="entry name" value="Laminin"/>
    <property type="match status" value="10"/>
</dbReference>
<feature type="disulfide bond" evidence="17">
    <location>
        <begin position="493"/>
        <end position="502"/>
    </location>
</feature>
<dbReference type="GO" id="GO:0051241">
    <property type="term" value="P:negative regulation of multicellular organismal process"/>
    <property type="evidence" value="ECO:0007669"/>
    <property type="project" value="UniProtKB-ARBA"/>
</dbReference>
<dbReference type="SMART" id="SM00181">
    <property type="entry name" value="EGF"/>
    <property type="match status" value="12"/>
</dbReference>
<dbReference type="SUPFAM" id="SSF57184">
    <property type="entry name" value="Growth factor receptor domain"/>
    <property type="match status" value="3"/>
</dbReference>
<dbReference type="PANTHER" id="PTHR24049:SF22">
    <property type="entry name" value="DROSOPHILA CRUMBS HOMOLOG"/>
    <property type="match status" value="1"/>
</dbReference>
<dbReference type="FunFam" id="2.10.25.10:FF:000109">
    <property type="entry name" value="Notch homolog 4, [Drosophila]"/>
    <property type="match status" value="1"/>
</dbReference>
<comment type="caution">
    <text evidence="20">The sequence shown here is derived from an EMBL/GenBank/DDBJ whole genome shotgun (WGS) entry which is preliminary data.</text>
</comment>
<dbReference type="FunFam" id="2.10.25.10:FF:000537">
    <property type="entry name" value="Notch 3"/>
    <property type="match status" value="1"/>
</dbReference>
<keyword evidence="4" id="KW-1003">Cell membrane</keyword>
<keyword evidence="5" id="KW-0964">Secreted</keyword>
<dbReference type="InterPro" id="IPR018097">
    <property type="entry name" value="EGF_Ca-bd_CS"/>
</dbReference>
<evidence type="ECO:0000256" key="17">
    <source>
        <dbReference type="PROSITE-ProRule" id="PRU00076"/>
    </source>
</evidence>
<evidence type="ECO:0000256" key="19">
    <source>
        <dbReference type="RuleBase" id="RU280815"/>
    </source>
</evidence>